<proteinExistence type="predicted"/>
<dbReference type="EMBL" id="JAOYFB010000001">
    <property type="protein sequence ID" value="KAK4003152.1"/>
    <property type="molecule type" value="Genomic_DNA"/>
</dbReference>
<comment type="caution">
    <text evidence="1">The sequence shown here is derived from an EMBL/GenBank/DDBJ whole genome shotgun (WGS) entry which is preliminary data.</text>
</comment>
<name>A0ABQ9YRA0_9CRUS</name>
<gene>
    <name evidence="1" type="ORF">OUZ56_004934</name>
</gene>
<evidence type="ECO:0000313" key="2">
    <source>
        <dbReference type="Proteomes" id="UP001234178"/>
    </source>
</evidence>
<reference evidence="1 2" key="1">
    <citation type="journal article" date="2023" name="Nucleic Acids Res.">
        <title>The hologenome of Daphnia magna reveals possible DNA methylation and microbiome-mediated evolution of the host genome.</title>
        <authorList>
            <person name="Chaturvedi A."/>
            <person name="Li X."/>
            <person name="Dhandapani V."/>
            <person name="Marshall H."/>
            <person name="Kissane S."/>
            <person name="Cuenca-Cambronero M."/>
            <person name="Asole G."/>
            <person name="Calvet F."/>
            <person name="Ruiz-Romero M."/>
            <person name="Marangio P."/>
            <person name="Guigo R."/>
            <person name="Rago D."/>
            <person name="Mirbahai L."/>
            <person name="Eastwood N."/>
            <person name="Colbourne J.K."/>
            <person name="Zhou J."/>
            <person name="Mallon E."/>
            <person name="Orsini L."/>
        </authorList>
    </citation>
    <scope>NUCLEOTIDE SEQUENCE [LARGE SCALE GENOMIC DNA]</scope>
    <source>
        <strain evidence="1">LRV0_1</strain>
    </source>
</reference>
<protein>
    <submittedName>
        <fullName evidence="1">Uncharacterized protein</fullName>
    </submittedName>
</protein>
<accession>A0ABQ9YRA0</accession>
<evidence type="ECO:0000313" key="1">
    <source>
        <dbReference type="EMBL" id="KAK4003152.1"/>
    </source>
</evidence>
<organism evidence="1 2">
    <name type="scientific">Daphnia magna</name>
    <dbReference type="NCBI Taxonomy" id="35525"/>
    <lineage>
        <taxon>Eukaryota</taxon>
        <taxon>Metazoa</taxon>
        <taxon>Ecdysozoa</taxon>
        <taxon>Arthropoda</taxon>
        <taxon>Crustacea</taxon>
        <taxon>Branchiopoda</taxon>
        <taxon>Diplostraca</taxon>
        <taxon>Cladocera</taxon>
        <taxon>Anomopoda</taxon>
        <taxon>Daphniidae</taxon>
        <taxon>Daphnia</taxon>
    </lineage>
</organism>
<keyword evidence="2" id="KW-1185">Reference proteome</keyword>
<dbReference type="Proteomes" id="UP001234178">
    <property type="component" value="Unassembled WGS sequence"/>
</dbReference>
<sequence length="73" mass="8036">MEHKKEKGEQNRGGGYKREIVDCNVRVYCVLKSMANQRIPVSTIWKVKSRPADGQSDGFASRLSAVVTPLAGS</sequence>